<gene>
    <name evidence="4" type="ORF">A7979_04260</name>
</gene>
<dbReference type="OrthoDB" id="3404679at2"/>
<reference evidence="4 5" key="1">
    <citation type="submission" date="2016-05" db="EMBL/GenBank/DDBJ databases">
        <title>Draft genome sequence of a porcine commensal Rothia nasimurium.</title>
        <authorList>
            <person name="Gaiser R.A."/>
            <person name="Van Baarlen P."/>
            <person name="Wells J.M."/>
        </authorList>
    </citation>
    <scope>NUCLEOTIDE SEQUENCE [LARGE SCALE GENOMIC DNA]</scope>
    <source>
        <strain evidence="4 5">PT-32</strain>
    </source>
</reference>
<dbReference type="Proteomes" id="UP000192359">
    <property type="component" value="Unassembled WGS sequence"/>
</dbReference>
<keyword evidence="2" id="KW-1133">Transmembrane helix</keyword>
<dbReference type="InterPro" id="IPR002656">
    <property type="entry name" value="Acyl_transf_3_dom"/>
</dbReference>
<feature type="transmembrane region" description="Helical" evidence="2">
    <location>
        <begin position="33"/>
        <end position="50"/>
    </location>
</feature>
<feature type="transmembrane region" description="Helical" evidence="2">
    <location>
        <begin position="298"/>
        <end position="317"/>
    </location>
</feature>
<feature type="transmembrane region" description="Helical" evidence="2">
    <location>
        <begin position="268"/>
        <end position="286"/>
    </location>
</feature>
<keyword evidence="2" id="KW-0812">Transmembrane</keyword>
<dbReference type="Pfam" id="PF01757">
    <property type="entry name" value="Acyl_transf_3"/>
    <property type="match status" value="1"/>
</dbReference>
<evidence type="ECO:0000256" key="1">
    <source>
        <dbReference type="SAM" id="MobiDB-lite"/>
    </source>
</evidence>
<organism evidence="4 5">
    <name type="scientific">Rothia nasimurium</name>
    <dbReference type="NCBI Taxonomy" id="85336"/>
    <lineage>
        <taxon>Bacteria</taxon>
        <taxon>Bacillati</taxon>
        <taxon>Actinomycetota</taxon>
        <taxon>Actinomycetes</taxon>
        <taxon>Micrococcales</taxon>
        <taxon>Micrococcaceae</taxon>
        <taxon>Rothia</taxon>
    </lineage>
</organism>
<feature type="domain" description="Acyltransferase 3" evidence="3">
    <location>
        <begin position="6"/>
        <end position="352"/>
    </location>
</feature>
<feature type="region of interest" description="Disordered" evidence="1">
    <location>
        <begin position="374"/>
        <end position="393"/>
    </location>
</feature>
<dbReference type="InterPro" id="IPR050879">
    <property type="entry name" value="Acyltransferase_3"/>
</dbReference>
<comment type="caution">
    <text evidence="4">The sequence shown here is derived from an EMBL/GenBank/DDBJ whole genome shotgun (WGS) entry which is preliminary data.</text>
</comment>
<sequence length="393" mass="44099">MNRYAHIDAMRAFAVLLVVFSHAGLDFVPGGSGVTIFFAISGFIITYLLLRERDKTGGFDVAGFYIRRLLKIGPPLLLAIVVPTLIYRVAGGEVDTLDFLGQIFFFFNLRYLDSQITVLPGTHVMWSLSIEEQFYLVFALIWLVMVRWRSCHRALTVLGVAVILYSSITRFVLHDAGASIDRIYFGTDTRMEAIAIGMLTALWYHTYAQDEMLVGRQVSGRHYRSGARLNNGRTIPVFGRNVVLIAAVGVYLFTLVLRDETFRDTLRYSLQAWSASALMLWGLAAARQPLGAYVHRVLAWQPLQLIGLSSYSIYLVHDVLFKAIEPYLHGWTTLAQVALLAPLGVGVGVLMYLSVEVPVMRFKDRHFGAKWKKHAAKKAPGHRATRAPRGTRS</sequence>
<feature type="transmembrane region" description="Helical" evidence="2">
    <location>
        <begin position="124"/>
        <end position="148"/>
    </location>
</feature>
<dbReference type="GO" id="GO:0016020">
    <property type="term" value="C:membrane"/>
    <property type="evidence" value="ECO:0007669"/>
    <property type="project" value="TreeGrafter"/>
</dbReference>
<evidence type="ECO:0000256" key="2">
    <source>
        <dbReference type="SAM" id="Phobius"/>
    </source>
</evidence>
<dbReference type="EMBL" id="LXWF01000040">
    <property type="protein sequence ID" value="ORC16533.1"/>
    <property type="molecule type" value="Genomic_DNA"/>
</dbReference>
<feature type="transmembrane region" description="Helical" evidence="2">
    <location>
        <begin position="154"/>
        <end position="173"/>
    </location>
</feature>
<name>A0A1Y1RNV0_9MICC</name>
<protein>
    <recommendedName>
        <fullName evidence="3">Acyltransferase 3 domain-containing protein</fullName>
    </recommendedName>
</protein>
<evidence type="ECO:0000259" key="3">
    <source>
        <dbReference type="Pfam" id="PF01757"/>
    </source>
</evidence>
<keyword evidence="2" id="KW-0472">Membrane</keyword>
<dbReference type="AlphaFoldDB" id="A0A1Y1RNV0"/>
<feature type="transmembrane region" description="Helical" evidence="2">
    <location>
        <begin position="70"/>
        <end position="90"/>
    </location>
</feature>
<dbReference type="GO" id="GO:0009103">
    <property type="term" value="P:lipopolysaccharide biosynthetic process"/>
    <property type="evidence" value="ECO:0007669"/>
    <property type="project" value="TreeGrafter"/>
</dbReference>
<dbReference type="GO" id="GO:0016747">
    <property type="term" value="F:acyltransferase activity, transferring groups other than amino-acyl groups"/>
    <property type="evidence" value="ECO:0007669"/>
    <property type="project" value="InterPro"/>
</dbReference>
<dbReference type="PANTHER" id="PTHR23028:SF53">
    <property type="entry name" value="ACYL_TRANSF_3 DOMAIN-CONTAINING PROTEIN"/>
    <property type="match status" value="1"/>
</dbReference>
<dbReference type="PANTHER" id="PTHR23028">
    <property type="entry name" value="ACETYLTRANSFERASE"/>
    <property type="match status" value="1"/>
</dbReference>
<keyword evidence="5" id="KW-1185">Reference proteome</keyword>
<dbReference type="RefSeq" id="WP_083092109.1">
    <property type="nucleotide sequence ID" value="NZ_LXWF01000040.1"/>
</dbReference>
<evidence type="ECO:0000313" key="5">
    <source>
        <dbReference type="Proteomes" id="UP000192359"/>
    </source>
</evidence>
<feature type="transmembrane region" description="Helical" evidence="2">
    <location>
        <begin position="337"/>
        <end position="355"/>
    </location>
</feature>
<accession>A0A1Y1RNV0</accession>
<evidence type="ECO:0000313" key="4">
    <source>
        <dbReference type="EMBL" id="ORC16533.1"/>
    </source>
</evidence>
<feature type="transmembrane region" description="Helical" evidence="2">
    <location>
        <begin position="237"/>
        <end position="256"/>
    </location>
</feature>
<proteinExistence type="predicted"/>